<gene>
    <name evidence="7" type="ORF">ZEAMMB73_Zm00001d048551</name>
</gene>
<evidence type="ECO:0000256" key="1">
    <source>
        <dbReference type="ARBA" id="ARBA00004370"/>
    </source>
</evidence>
<dbReference type="InterPro" id="IPR006461">
    <property type="entry name" value="PLAC_motif_containing"/>
</dbReference>
<name>A0A1D6PML7_MAIZE</name>
<evidence type="ECO:0000256" key="4">
    <source>
        <dbReference type="ARBA" id="ARBA00023136"/>
    </source>
</evidence>
<evidence type="ECO:0000256" key="3">
    <source>
        <dbReference type="ARBA" id="ARBA00022989"/>
    </source>
</evidence>
<sequence length="250" mass="27312">MLRAATRHATSSSPRTRTPPPRTSAPASSTSQFTSRSSKAGGVASAVRSCPRATSRPPTSPGPPGSSDAPMTQRPHLYDLPVNICMESLGRTGLFCPCVLFGRNVEAVREDIPWTTPCVCHAVFVEGGITLAILTAIFHGVDPRTSFLIGEGLVFSWWLCATYTGIFRQGLQRKYHLKNSPCDPCMVHCCLHWCANCQEHRERTGRLAENNAVPMTVVNPPPVQEMSMLEEVEEKGAEKSEHDDVEVIPL</sequence>
<feature type="compositionally biased region" description="Low complexity" evidence="5">
    <location>
        <begin position="1"/>
        <end position="16"/>
    </location>
</feature>
<feature type="transmembrane region" description="Helical" evidence="6">
    <location>
        <begin position="119"/>
        <end position="141"/>
    </location>
</feature>
<dbReference type="AlphaFoldDB" id="A0A1D6PML7"/>
<evidence type="ECO:0000256" key="5">
    <source>
        <dbReference type="SAM" id="MobiDB-lite"/>
    </source>
</evidence>
<keyword evidence="4 6" id="KW-0472">Membrane</keyword>
<dbReference type="NCBIfam" id="TIGR01571">
    <property type="entry name" value="A_thal_Cys_rich"/>
    <property type="match status" value="1"/>
</dbReference>
<evidence type="ECO:0000313" key="7">
    <source>
        <dbReference type="EMBL" id="AQL10322.1"/>
    </source>
</evidence>
<reference evidence="7" key="1">
    <citation type="submission" date="2015-12" db="EMBL/GenBank/DDBJ databases">
        <title>Update maize B73 reference genome by single molecule sequencing technologies.</title>
        <authorList>
            <consortium name="Maize Genome Sequencing Project"/>
            <person name="Ware D."/>
        </authorList>
    </citation>
    <scope>NUCLEOTIDE SEQUENCE</scope>
    <source>
        <tissue evidence="7">Seedling</tissue>
    </source>
</reference>
<dbReference type="GO" id="GO:0016020">
    <property type="term" value="C:membrane"/>
    <property type="evidence" value="ECO:0007669"/>
    <property type="project" value="UniProtKB-SubCell"/>
</dbReference>
<dbReference type="ExpressionAtlas" id="A0A1D6PML7">
    <property type="expression patterns" value="baseline and differential"/>
</dbReference>
<dbReference type="EMBL" id="CM000785">
    <property type="protein sequence ID" value="AQL10322.1"/>
    <property type="molecule type" value="Genomic_DNA"/>
</dbReference>
<keyword evidence="2 6" id="KW-0812">Transmembrane</keyword>
<protein>
    <submittedName>
        <fullName evidence="7">Cell number regulator 6</fullName>
    </submittedName>
</protein>
<feature type="region of interest" description="Disordered" evidence="5">
    <location>
        <begin position="1"/>
        <end position="73"/>
    </location>
</feature>
<dbReference type="Pfam" id="PF04749">
    <property type="entry name" value="PLAC8"/>
    <property type="match status" value="1"/>
</dbReference>
<dbReference type="PANTHER" id="PTHR15907">
    <property type="entry name" value="DUF614 FAMILY PROTEIN-RELATED"/>
    <property type="match status" value="1"/>
</dbReference>
<evidence type="ECO:0000256" key="6">
    <source>
        <dbReference type="SAM" id="Phobius"/>
    </source>
</evidence>
<keyword evidence="3 6" id="KW-1133">Transmembrane helix</keyword>
<feature type="compositionally biased region" description="Low complexity" evidence="5">
    <location>
        <begin position="24"/>
        <end position="38"/>
    </location>
</feature>
<feature type="transmembrane region" description="Helical" evidence="6">
    <location>
        <begin position="147"/>
        <end position="167"/>
    </location>
</feature>
<accession>A0A1D6PML7</accession>
<evidence type="ECO:0000256" key="2">
    <source>
        <dbReference type="ARBA" id="ARBA00022692"/>
    </source>
</evidence>
<comment type="subcellular location">
    <subcellularLocation>
        <location evidence="1">Membrane</location>
    </subcellularLocation>
</comment>
<proteinExistence type="predicted"/>
<dbReference type="InParanoid" id="A0A1D6PML7"/>
<organism evidence="7">
    <name type="scientific">Zea mays</name>
    <name type="common">Maize</name>
    <dbReference type="NCBI Taxonomy" id="4577"/>
    <lineage>
        <taxon>Eukaryota</taxon>
        <taxon>Viridiplantae</taxon>
        <taxon>Streptophyta</taxon>
        <taxon>Embryophyta</taxon>
        <taxon>Tracheophyta</taxon>
        <taxon>Spermatophyta</taxon>
        <taxon>Magnoliopsida</taxon>
        <taxon>Liliopsida</taxon>
        <taxon>Poales</taxon>
        <taxon>Poaceae</taxon>
        <taxon>PACMAD clade</taxon>
        <taxon>Panicoideae</taxon>
        <taxon>Andropogonodae</taxon>
        <taxon>Andropogoneae</taxon>
        <taxon>Tripsacinae</taxon>
        <taxon>Zea</taxon>
    </lineage>
</organism>
<dbReference type="IntAct" id="A0A1D6PML7">
    <property type="interactions" value="3"/>
</dbReference>